<protein>
    <submittedName>
        <fullName evidence="1">Uncharacterized protein</fullName>
    </submittedName>
</protein>
<dbReference type="EMBL" id="CCYD01003055">
    <property type="protein sequence ID" value="CEG49488.1"/>
    <property type="molecule type" value="Genomic_DNA"/>
</dbReference>
<accession>A0A0P1B4R2</accession>
<reference evidence="2" key="1">
    <citation type="submission" date="2014-09" db="EMBL/GenBank/DDBJ databases">
        <authorList>
            <person name="Sharma Rahul"/>
            <person name="Thines Marco"/>
        </authorList>
    </citation>
    <scope>NUCLEOTIDE SEQUENCE [LARGE SCALE GENOMIC DNA]</scope>
</reference>
<dbReference type="GeneID" id="36402306"/>
<dbReference type="Proteomes" id="UP000054928">
    <property type="component" value="Unassembled WGS sequence"/>
</dbReference>
<name>A0A0P1B4R2_PLAHL</name>
<dbReference type="AlphaFoldDB" id="A0A0P1B4R2"/>
<dbReference type="RefSeq" id="XP_024585857.1">
    <property type="nucleotide sequence ID" value="XM_024720683.1"/>
</dbReference>
<proteinExistence type="predicted"/>
<sequence length="86" mass="9463">MSRQTQALLFIASGTLDEPQPLVSQLIISMAQNRICRDESQESKGICHPGCTRCKVESSNAIHRDDSFCKARWRVKGVGTVCVPDG</sequence>
<evidence type="ECO:0000313" key="2">
    <source>
        <dbReference type="Proteomes" id="UP000054928"/>
    </source>
</evidence>
<organism evidence="1 2">
    <name type="scientific">Plasmopara halstedii</name>
    <name type="common">Downy mildew of sunflower</name>
    <dbReference type="NCBI Taxonomy" id="4781"/>
    <lineage>
        <taxon>Eukaryota</taxon>
        <taxon>Sar</taxon>
        <taxon>Stramenopiles</taxon>
        <taxon>Oomycota</taxon>
        <taxon>Peronosporomycetes</taxon>
        <taxon>Peronosporales</taxon>
        <taxon>Peronosporaceae</taxon>
        <taxon>Plasmopara</taxon>
    </lineage>
</organism>
<keyword evidence="2" id="KW-1185">Reference proteome</keyword>
<evidence type="ECO:0000313" key="1">
    <source>
        <dbReference type="EMBL" id="CEG49488.1"/>
    </source>
</evidence>